<keyword evidence="3" id="KW-1185">Reference proteome</keyword>
<feature type="region of interest" description="Disordered" evidence="1">
    <location>
        <begin position="45"/>
        <end position="64"/>
    </location>
</feature>
<comment type="caution">
    <text evidence="2">The sequence shown here is derived from an EMBL/GenBank/DDBJ whole genome shotgun (WGS) entry which is preliminary data.</text>
</comment>
<dbReference type="InterPro" id="IPR021527">
    <property type="entry name" value="DUF2795"/>
</dbReference>
<dbReference type="RefSeq" id="WP_016698370.1">
    <property type="nucleotide sequence ID" value="NZ_AUBJ02000001.1"/>
</dbReference>
<accession>A0ABT1JBG0</accession>
<evidence type="ECO:0000313" key="3">
    <source>
        <dbReference type="Proteomes" id="UP000791080"/>
    </source>
</evidence>
<evidence type="ECO:0000256" key="1">
    <source>
        <dbReference type="SAM" id="MobiDB-lite"/>
    </source>
</evidence>
<sequence>MASANPIQMQKSLKDLDYPASTDQIVEHAQQHGADENILSGLRKLPKDRTFDGPNAVSEAFSKV</sequence>
<dbReference type="EMBL" id="AUBJ02000001">
    <property type="protein sequence ID" value="MCP2329841.1"/>
    <property type="molecule type" value="Genomic_DNA"/>
</dbReference>
<dbReference type="Pfam" id="PF11387">
    <property type="entry name" value="DUF2795"/>
    <property type="match status" value="1"/>
</dbReference>
<reference evidence="2 3" key="1">
    <citation type="submission" date="2022-06" db="EMBL/GenBank/DDBJ databases">
        <title>Genomic Encyclopedia of Type Strains, Phase I: the one thousand microbial genomes (KMG-I) project.</title>
        <authorList>
            <person name="Kyrpides N."/>
        </authorList>
    </citation>
    <scope>NUCLEOTIDE SEQUENCE [LARGE SCALE GENOMIC DNA]</scope>
    <source>
        <strain evidence="2 3">DSM 43889</strain>
    </source>
</reference>
<name>A0ABT1JBG0_ACTCY</name>
<gene>
    <name evidence="2" type="ORF">G443_000111</name>
</gene>
<evidence type="ECO:0008006" key="4">
    <source>
        <dbReference type="Google" id="ProtNLM"/>
    </source>
</evidence>
<evidence type="ECO:0000313" key="2">
    <source>
        <dbReference type="EMBL" id="MCP2329841.1"/>
    </source>
</evidence>
<dbReference type="Proteomes" id="UP000791080">
    <property type="component" value="Unassembled WGS sequence"/>
</dbReference>
<proteinExistence type="predicted"/>
<organism evidence="2 3">
    <name type="scientific">Actinoalloteichus caeruleus DSM 43889</name>
    <dbReference type="NCBI Taxonomy" id="1120930"/>
    <lineage>
        <taxon>Bacteria</taxon>
        <taxon>Bacillati</taxon>
        <taxon>Actinomycetota</taxon>
        <taxon>Actinomycetes</taxon>
        <taxon>Pseudonocardiales</taxon>
        <taxon>Pseudonocardiaceae</taxon>
        <taxon>Actinoalloteichus</taxon>
        <taxon>Actinoalloteichus cyanogriseus</taxon>
    </lineage>
</organism>
<protein>
    <recommendedName>
        <fullName evidence="4">DUF2795 domain-containing protein</fullName>
    </recommendedName>
</protein>